<keyword evidence="4" id="KW-0539">Nucleus</keyword>
<dbReference type="FunFam" id="4.10.280.10:FF:000002">
    <property type="entry name" value="Basic helix-loop-helix transcription factor"/>
    <property type="match status" value="1"/>
</dbReference>
<keyword evidence="3" id="KW-0804">Transcription</keyword>
<dbReference type="Proteomes" id="UP000594263">
    <property type="component" value="Unplaced"/>
</dbReference>
<sequence length="345" mass="38034">MAAYSYQPHHFFLSSTFFPNTPFDMSGLVNEGNISSKDSNSAIIAFANDMAASSPMGQLLHEGLSDAGVIHSSKTMHSATVSSIDVEKAEVIGEQVTQKRMSCSDHKEKNKKKTSRRGSSSLNNSTQGKAKKQKKSEDGQNVVEEQKPNKVSKKRQMDGSEDTQKDYIHVRARRGQATDSHSLAERVRRERISERMKMLQALVPGCEKVTGKALMLDEIINYVQSLQNQIEFLSMKLASFNPIYSNFAMDLDAALLRQERLSRLLAAASQPGGSAQQYSPTAVNYNNSSTTTLSGPAVGCHHHSLIETSLLLQQEAADSLSWDQMDTQTQNLMNQFGLGNAMCTF</sequence>
<proteinExistence type="predicted"/>
<dbReference type="PROSITE" id="PS50888">
    <property type="entry name" value="BHLH"/>
    <property type="match status" value="1"/>
</dbReference>
<comment type="subcellular location">
    <subcellularLocation>
        <location evidence="1">Nucleus</location>
    </subcellularLocation>
</comment>
<dbReference type="Gramene" id="Kaladp0006s0073.1.v1.1">
    <property type="protein sequence ID" value="Kaladp0006s0073.1.v1.1"/>
    <property type="gene ID" value="Kaladp0006s0073.v1.1"/>
</dbReference>
<dbReference type="Gramene" id="Kaladp0006s0073.3.v1.1">
    <property type="protein sequence ID" value="Kaladp0006s0073.3.v1.1"/>
    <property type="gene ID" value="Kaladp0006s0073.v1.1"/>
</dbReference>
<protein>
    <recommendedName>
        <fullName evidence="6">BHLH domain-containing protein</fullName>
    </recommendedName>
</protein>
<dbReference type="GO" id="GO:0003700">
    <property type="term" value="F:DNA-binding transcription factor activity"/>
    <property type="evidence" value="ECO:0007669"/>
    <property type="project" value="TreeGrafter"/>
</dbReference>
<evidence type="ECO:0000256" key="2">
    <source>
        <dbReference type="ARBA" id="ARBA00023015"/>
    </source>
</evidence>
<feature type="domain" description="BHLH" evidence="6">
    <location>
        <begin position="176"/>
        <end position="226"/>
    </location>
</feature>
<evidence type="ECO:0000313" key="8">
    <source>
        <dbReference type="Proteomes" id="UP000594263"/>
    </source>
</evidence>
<accession>A0A7N0SVQ9</accession>
<feature type="compositionally biased region" description="Polar residues" evidence="5">
    <location>
        <begin position="117"/>
        <end position="128"/>
    </location>
</feature>
<dbReference type="EnsemblPlants" id="Kaladp0006s0073.3.v1.1">
    <property type="protein sequence ID" value="Kaladp0006s0073.3.v1.1"/>
    <property type="gene ID" value="Kaladp0006s0073.v1.1"/>
</dbReference>
<dbReference type="Pfam" id="PF00010">
    <property type="entry name" value="HLH"/>
    <property type="match status" value="1"/>
</dbReference>
<keyword evidence="8" id="KW-1185">Reference proteome</keyword>
<dbReference type="CDD" id="cd18919">
    <property type="entry name" value="bHLH_AtBPE_like"/>
    <property type="match status" value="1"/>
</dbReference>
<evidence type="ECO:0000313" key="7">
    <source>
        <dbReference type="EnsemblPlants" id="Kaladp0006s0073.1.v1.1"/>
    </source>
</evidence>
<dbReference type="AlphaFoldDB" id="A0A7N0SVQ9"/>
<dbReference type="Gramene" id="Kaladp0006s0073.2.v1.1">
    <property type="protein sequence ID" value="Kaladp0006s0073.2.v1.1"/>
    <property type="gene ID" value="Kaladp0006s0073.v1.1"/>
</dbReference>
<name>A0A7N0SVQ9_KALFE</name>
<feature type="region of interest" description="Disordered" evidence="5">
    <location>
        <begin position="93"/>
        <end position="164"/>
    </location>
</feature>
<reference evidence="7" key="1">
    <citation type="submission" date="2021-01" db="UniProtKB">
        <authorList>
            <consortium name="EnsemblPlants"/>
        </authorList>
    </citation>
    <scope>IDENTIFICATION</scope>
</reference>
<dbReference type="GO" id="GO:0005634">
    <property type="term" value="C:nucleus"/>
    <property type="evidence" value="ECO:0007669"/>
    <property type="project" value="UniProtKB-SubCell"/>
</dbReference>
<feature type="compositionally biased region" description="Basic and acidic residues" evidence="5">
    <location>
        <begin position="155"/>
        <end position="164"/>
    </location>
</feature>
<dbReference type="GO" id="GO:0046983">
    <property type="term" value="F:protein dimerization activity"/>
    <property type="evidence" value="ECO:0007669"/>
    <property type="project" value="InterPro"/>
</dbReference>
<dbReference type="InterPro" id="IPR036638">
    <property type="entry name" value="HLH_DNA-bd_sf"/>
</dbReference>
<dbReference type="SUPFAM" id="SSF47459">
    <property type="entry name" value="HLH, helix-loop-helix DNA-binding domain"/>
    <property type="match status" value="1"/>
</dbReference>
<dbReference type="PANTHER" id="PTHR12565">
    <property type="entry name" value="STEROL REGULATORY ELEMENT-BINDING PROTEIN"/>
    <property type="match status" value="1"/>
</dbReference>
<organism evidence="7 8">
    <name type="scientific">Kalanchoe fedtschenkoi</name>
    <name type="common">Lavender scallops</name>
    <name type="synonym">South American air plant</name>
    <dbReference type="NCBI Taxonomy" id="63787"/>
    <lineage>
        <taxon>Eukaryota</taxon>
        <taxon>Viridiplantae</taxon>
        <taxon>Streptophyta</taxon>
        <taxon>Embryophyta</taxon>
        <taxon>Tracheophyta</taxon>
        <taxon>Spermatophyta</taxon>
        <taxon>Magnoliopsida</taxon>
        <taxon>eudicotyledons</taxon>
        <taxon>Gunneridae</taxon>
        <taxon>Pentapetalae</taxon>
        <taxon>Saxifragales</taxon>
        <taxon>Crassulaceae</taxon>
        <taxon>Kalanchoe</taxon>
    </lineage>
</organism>
<evidence type="ECO:0000256" key="3">
    <source>
        <dbReference type="ARBA" id="ARBA00023163"/>
    </source>
</evidence>
<dbReference type="Gene3D" id="4.10.280.10">
    <property type="entry name" value="Helix-loop-helix DNA-binding domain"/>
    <property type="match status" value="1"/>
</dbReference>
<dbReference type="EnsemblPlants" id="Kaladp0006s0073.2.v1.1">
    <property type="protein sequence ID" value="Kaladp0006s0073.2.v1.1"/>
    <property type="gene ID" value="Kaladp0006s0073.v1.1"/>
</dbReference>
<dbReference type="SMART" id="SM00353">
    <property type="entry name" value="HLH"/>
    <property type="match status" value="1"/>
</dbReference>
<dbReference type="PANTHER" id="PTHR12565:SF431">
    <property type="entry name" value="TRANSCRIPTION FACTOR BHLH137"/>
    <property type="match status" value="1"/>
</dbReference>
<dbReference type="EnsemblPlants" id="Kaladp0006s0073.1.v1.1">
    <property type="protein sequence ID" value="Kaladp0006s0073.1.v1.1"/>
    <property type="gene ID" value="Kaladp0006s0073.v1.1"/>
</dbReference>
<dbReference type="InterPro" id="IPR024097">
    <property type="entry name" value="bHLH_ZIP_TF"/>
</dbReference>
<dbReference type="InterPro" id="IPR011598">
    <property type="entry name" value="bHLH_dom"/>
</dbReference>
<evidence type="ECO:0000256" key="5">
    <source>
        <dbReference type="SAM" id="MobiDB-lite"/>
    </source>
</evidence>
<evidence type="ECO:0000256" key="4">
    <source>
        <dbReference type="ARBA" id="ARBA00023242"/>
    </source>
</evidence>
<keyword evidence="2" id="KW-0805">Transcription regulation</keyword>
<evidence type="ECO:0000259" key="6">
    <source>
        <dbReference type="PROSITE" id="PS50888"/>
    </source>
</evidence>
<evidence type="ECO:0000256" key="1">
    <source>
        <dbReference type="ARBA" id="ARBA00004123"/>
    </source>
</evidence>